<proteinExistence type="predicted"/>
<dbReference type="InterPro" id="IPR030820">
    <property type="entry name" value="OMP_myx_plus_Proteobacteria"/>
</dbReference>
<organism evidence="1">
    <name type="scientific">hydrothermal vent metagenome</name>
    <dbReference type="NCBI Taxonomy" id="652676"/>
    <lineage>
        <taxon>unclassified sequences</taxon>
        <taxon>metagenomes</taxon>
        <taxon>ecological metagenomes</taxon>
    </lineage>
</organism>
<gene>
    <name evidence="1" type="ORF">MNBD_GAMMA23-219</name>
</gene>
<reference evidence="1" key="1">
    <citation type="submission" date="2018-06" db="EMBL/GenBank/DDBJ databases">
        <authorList>
            <person name="Zhirakovskaya E."/>
        </authorList>
    </citation>
    <scope>NUCLEOTIDE SEQUENCE</scope>
</reference>
<dbReference type="EMBL" id="UOFT01000023">
    <property type="protein sequence ID" value="VAW92156.1"/>
    <property type="molecule type" value="Genomic_DNA"/>
</dbReference>
<evidence type="ECO:0008006" key="2">
    <source>
        <dbReference type="Google" id="ProtNLM"/>
    </source>
</evidence>
<accession>A0A3B1AHM5</accession>
<evidence type="ECO:0000313" key="1">
    <source>
        <dbReference type="EMBL" id="VAW92156.1"/>
    </source>
</evidence>
<dbReference type="AlphaFoldDB" id="A0A3B1AHM5"/>
<protein>
    <recommendedName>
        <fullName evidence="2">Outer membrane beta-barrel domain-containing protein</fullName>
    </recommendedName>
</protein>
<name>A0A3B1AHM5_9ZZZZ</name>
<dbReference type="NCBIfam" id="TIGR04565">
    <property type="entry name" value="OMP_myx_plus"/>
    <property type="match status" value="1"/>
</dbReference>
<sequence>MKTILSLLILAISSVASAAESARELQTQNEQVIQPEIERRDIVIPKIDTENFEIGAYTGQYNMEDFGANTVSGFRATYHITERAFIEGAIGSTEISDTTFRSILPGGLFPNEIETLEYNYVVIGYNLFPGEFFPWEGVAWTSSFYVVAGAGNTTFVDKDHSTLILGSGFRILPQDWLAIHMDVRRHSFESDITGTTKVINNIEITLGLSIYF</sequence>
<dbReference type="Gene3D" id="2.40.160.20">
    <property type="match status" value="1"/>
</dbReference>